<protein>
    <submittedName>
        <fullName evidence="1">Uncharacterized protein</fullName>
    </submittedName>
</protein>
<sequence length="247" mass="29255">MQYNYFNHPNEKLPPYGSVPYFAYRKLSDNKKEILYSLDQLKSQIISCTELYNNIEVANEKMNWWLKEINNLKEAKNISSPQIKKLAEIFDTETLYKNLVDDISHSIDNSSATERDFNKHISKNFLGIETLKVLYLNNFKELDKDIIKQMNINNEIVRHIFCIPKHFYNHIILDDKITPSISKEEFKSICRSWLKQSKNLKTNKALKPLEKTNKIHLKMTNKYIKNIENPFKETLDFSPLNLLLYSI</sequence>
<dbReference type="Proteomes" id="UP000029672">
    <property type="component" value="Chromosome"/>
</dbReference>
<evidence type="ECO:0000313" key="2">
    <source>
        <dbReference type="Proteomes" id="UP000029672"/>
    </source>
</evidence>
<dbReference type="EMBL" id="CP009574">
    <property type="protein sequence ID" value="AIT09376.1"/>
    <property type="molecule type" value="Genomic_DNA"/>
</dbReference>
<name>A0A097EP79_9GAMM</name>
<accession>A0A097EP79</accession>
<dbReference type="eggNOG" id="ENOG5034B32">
    <property type="taxonomic scope" value="Bacteria"/>
</dbReference>
<dbReference type="OrthoDB" id="5622938at2"/>
<dbReference type="KEGG" id="frf:LO80_04940"/>
<gene>
    <name evidence="1" type="ORF">LO80_04940</name>
</gene>
<dbReference type="AlphaFoldDB" id="A0A097EP79"/>
<keyword evidence="2" id="KW-1185">Reference proteome</keyword>
<dbReference type="HOGENOM" id="CLU_1123258_0_0_6"/>
<dbReference type="STRING" id="1547445.LO80_04940"/>
<dbReference type="RefSeq" id="WP_040009098.1">
    <property type="nucleotide sequence ID" value="NZ_CP009574.1"/>
</dbReference>
<evidence type="ECO:0000313" key="1">
    <source>
        <dbReference type="EMBL" id="AIT09376.1"/>
    </source>
</evidence>
<reference evidence="1 2" key="1">
    <citation type="submission" date="2014-10" db="EMBL/GenBank/DDBJ databases">
        <title>Whole genome sequence of Francisella endociliophora strain FSC1006, isolated from a laboratory culture of the marine ciliate Euplotes raikovi.</title>
        <authorList>
            <person name="Granberg M."/>
            <person name="Backman S."/>
            <person name="Lundmark E."/>
            <person name="Nilsson E."/>
            <person name="Karlsson E."/>
            <person name="Thelaus J."/>
            <person name="Ohrman C."/>
            <person name="Larkeryd A."/>
            <person name="Stenberg P."/>
        </authorList>
    </citation>
    <scope>NUCLEOTIDE SEQUENCE [LARGE SCALE GENOMIC DNA]</scope>
    <source>
        <strain evidence="1 2">FSC1006</strain>
    </source>
</reference>
<organism evidence="1 2">
    <name type="scientific">Candidatus Francisella endociliophora</name>
    <dbReference type="NCBI Taxonomy" id="653937"/>
    <lineage>
        <taxon>Bacteria</taxon>
        <taxon>Pseudomonadati</taxon>
        <taxon>Pseudomonadota</taxon>
        <taxon>Gammaproteobacteria</taxon>
        <taxon>Thiotrichales</taxon>
        <taxon>Francisellaceae</taxon>
        <taxon>Francisella</taxon>
    </lineage>
</organism>
<proteinExistence type="predicted"/>